<reference evidence="1 2" key="1">
    <citation type="submission" date="2024-04" db="EMBL/GenBank/DDBJ databases">
        <title>Human intestinal bacterial collection.</title>
        <authorList>
            <person name="Pauvert C."/>
            <person name="Hitch T.C.A."/>
            <person name="Clavel T."/>
        </authorList>
    </citation>
    <scope>NUCLEOTIDE SEQUENCE [LARGE SCALE GENOMIC DNA]</scope>
    <source>
        <strain evidence="1 2">CLA-KB-H42</strain>
    </source>
</reference>
<evidence type="ECO:0000313" key="2">
    <source>
        <dbReference type="Proteomes" id="UP001487305"/>
    </source>
</evidence>
<dbReference type="Pfam" id="PF08747">
    <property type="entry name" value="BrxB"/>
    <property type="match status" value="1"/>
</dbReference>
<evidence type="ECO:0000313" key="1">
    <source>
        <dbReference type="EMBL" id="MEQ3363432.1"/>
    </source>
</evidence>
<accession>A0ABV1JFH2</accession>
<dbReference type="EMBL" id="JBBNOP010000008">
    <property type="protein sequence ID" value="MEQ3363432.1"/>
    <property type="molecule type" value="Genomic_DNA"/>
</dbReference>
<organism evidence="1 2">
    <name type="scientific">Raoultibacter massiliensis</name>
    <dbReference type="NCBI Taxonomy" id="1852371"/>
    <lineage>
        <taxon>Bacteria</taxon>
        <taxon>Bacillati</taxon>
        <taxon>Actinomycetota</taxon>
        <taxon>Coriobacteriia</taxon>
        <taxon>Eggerthellales</taxon>
        <taxon>Eggerthellaceae</taxon>
        <taxon>Raoultibacter</taxon>
    </lineage>
</organism>
<keyword evidence="2" id="KW-1185">Reference proteome</keyword>
<protein>
    <submittedName>
        <fullName evidence="1">DUF1788 domain-containing protein</fullName>
    </submittedName>
</protein>
<proteinExistence type="predicted"/>
<dbReference type="RefSeq" id="WP_349227671.1">
    <property type="nucleotide sequence ID" value="NZ_JBBNOP010000008.1"/>
</dbReference>
<name>A0ABV1JFH2_9ACTN</name>
<gene>
    <name evidence="1" type="ORF">AAA083_10640</name>
</gene>
<dbReference type="Proteomes" id="UP001487305">
    <property type="component" value="Unassembled WGS sequence"/>
</dbReference>
<dbReference type="InterPro" id="IPR014858">
    <property type="entry name" value="BrxB"/>
</dbReference>
<sequence length="201" mass="22440">MTKKFDNIASADCREFIVSRLTDPALLGRDGYLMRHNLYVLPYKPTQEAFAKDLIRVLADTDLPARGVKAENINLYDIVLSYLDEQDLWEPLCEAEVDNSRDELIMMLQDTISVSEVLKPAVEQAIKESSCDIAFITGVGETFPYIRTHALLSELDVAIPVVLVFPGEYRQLSDGTTSLDILNIPSGANGGYYRATNVFDL</sequence>
<comment type="caution">
    <text evidence="1">The sequence shown here is derived from an EMBL/GenBank/DDBJ whole genome shotgun (WGS) entry which is preliminary data.</text>
</comment>